<proteinExistence type="predicted"/>
<evidence type="ECO:0000313" key="2">
    <source>
        <dbReference type="Proteomes" id="UP000683925"/>
    </source>
</evidence>
<organism evidence="1 2">
    <name type="scientific">Paramecium octaurelia</name>
    <dbReference type="NCBI Taxonomy" id="43137"/>
    <lineage>
        <taxon>Eukaryota</taxon>
        <taxon>Sar</taxon>
        <taxon>Alveolata</taxon>
        <taxon>Ciliophora</taxon>
        <taxon>Intramacronucleata</taxon>
        <taxon>Oligohymenophorea</taxon>
        <taxon>Peniculida</taxon>
        <taxon>Parameciidae</taxon>
        <taxon>Paramecium</taxon>
    </lineage>
</organism>
<sequence length="1333" mass="157156">MNRREIVENELISIKDNSKKYPQLCKVLESNLLELDGHSLLQQLLPLIVSSKNIKLIQQGIGLIQKLQYLASLNTNDLDIIIEYFNISKQQQDETIDIRLVSTLIHIIGPDIIDFQNSNQILKVLDMLIYFSSSNNPIIAQSSIQGILTLSNVLEELLQNQQNNNAVLQSYFELLELFFNIFQDKEQSFIYVSNNLILCKDIFIIILKCGKYLQHIKQFHTFYHETLYTYLKSIDLVQESNIMNKINTIRLIFNYIQIMEDKFDLIAQLMTTYSKLQAQDQSKIAIHDGILCLYSNLTIFKNLLIRQPSGNNFNDYNDLILKSLYQYSLFGIKEFFTQQSPKQNILINKLTASYIECNLQMLPNIFVQQIKTLIQIITENIQKFLQLDEFQNEGCGLLQEIKNYSRLMQSQVFNCENEDQMAEVQETESDDIRFKTFFDKLWRPLLKIMKQILKIANNQQYTNLLEYLQSWIQFSLEQDQTNTFQLLIRFLAAQSAPLSLKYNETDKWLIACKVFEEILYNNVNLLTAKTWNLIFKTLQRIEQVVTKSTSIKMTTEIFNRSSQYQDTTVFQMVDGLNQLALQVSERLQISQKKTFDSIYKSFAIDKLLLIINNNWQRIHQLWTIIDALYFCLCSSKVMEMRLNAIHKYRDTIISGIEHNQNNKWKWGDKWIQYLLNPLSELIMLPYEDLKDNILQIISNLIHEHHKHLPSEAFQIFVQLIEVLLNDFFSKEGIQQELSQQEQKQLIFRTQLSIQCMFEIISTHIEGLDNTSICKLASMLISLNKESHFNFETTNKIIYMTWQIQERLVKLKITDYEFWQISMKLFKNCLDNQDDLKYASINISSQICCIAQDSQFTEMFQILEELIQYSMEYFLKVEQHQLLFIQQTPRFLTLPMETPKFSGSIKQMVFDKSTSLQLFKQQFELVKLCISKMIDVIIHKSLYPKFYYYLQLFNQAQCVYVKHEIALACQRIIKSNSDKQLIIGAIDFLITLINNEQTLDMEDIQFYIENKTFQVFCDVIKLTITINHKKGLNALQLLFNFLCQDQIILLLNDDNNVFKYYHKSCLQFDVLEEEIIAEWFHFINQQISQLSINTKYHFFIEFLINSFEALISNIQLNRNDLDEINKFIGVLTDFLSKCQLLINDNSEKLQLILFTSLKNIIIRMIPFLDYNQIEQLFEPLIESQLAISKQRTQDWVSFFVNDAQSFLNSEQQDVVVQLFTNYYINKLKISDPESQQTIIISLVAFLEKDNPIVEKFSSSIRVSLLNSIHQNFQLFLNEETTSLEKQLNIQSMLDFLSRLEKNDLQEFYLTFVKMIKCESLEIRTKLITILSKYV</sequence>
<evidence type="ECO:0000313" key="1">
    <source>
        <dbReference type="EMBL" id="CAD8143649.1"/>
    </source>
</evidence>
<protein>
    <submittedName>
        <fullName evidence="1">Uncharacterized protein</fullName>
    </submittedName>
</protein>
<dbReference type="OrthoDB" id="294853at2759"/>
<dbReference type="OMA" id="ISSQICC"/>
<dbReference type="Proteomes" id="UP000683925">
    <property type="component" value="Unassembled WGS sequence"/>
</dbReference>
<comment type="caution">
    <text evidence="1">The sequence shown here is derived from an EMBL/GenBank/DDBJ whole genome shotgun (WGS) entry which is preliminary data.</text>
</comment>
<accession>A0A8S1SWG8</accession>
<keyword evidence="2" id="KW-1185">Reference proteome</keyword>
<dbReference type="EMBL" id="CAJJDP010000015">
    <property type="protein sequence ID" value="CAD8143649.1"/>
    <property type="molecule type" value="Genomic_DNA"/>
</dbReference>
<reference evidence="1" key="1">
    <citation type="submission" date="2021-01" db="EMBL/GenBank/DDBJ databases">
        <authorList>
            <consortium name="Genoscope - CEA"/>
            <person name="William W."/>
        </authorList>
    </citation>
    <scope>NUCLEOTIDE SEQUENCE</scope>
</reference>
<gene>
    <name evidence="1" type="ORF">POCTA_138.1.T0150143</name>
</gene>
<name>A0A8S1SWG8_PAROT</name>